<dbReference type="GO" id="GO:0016042">
    <property type="term" value="P:lipid catabolic process"/>
    <property type="evidence" value="ECO:0007669"/>
    <property type="project" value="InterPro"/>
</dbReference>
<evidence type="ECO:0000313" key="3">
    <source>
        <dbReference type="WBParaSite" id="maker-uti_cns_0043571-snap-gene-0.3-mRNA-1"/>
    </source>
</evidence>
<protein>
    <submittedName>
        <fullName evidence="3">Group XIIA secretory phospholipase A2</fullName>
    </submittedName>
</protein>
<dbReference type="GO" id="GO:0005576">
    <property type="term" value="C:extracellular region"/>
    <property type="evidence" value="ECO:0007669"/>
    <property type="project" value="InterPro"/>
</dbReference>
<feature type="region of interest" description="Disordered" evidence="1">
    <location>
        <begin position="1"/>
        <end position="24"/>
    </location>
</feature>
<dbReference type="InterPro" id="IPR010711">
    <property type="entry name" value="PLA2G12"/>
</dbReference>
<dbReference type="GO" id="GO:0004623">
    <property type="term" value="F:phospholipase A2 activity"/>
    <property type="evidence" value="ECO:0007669"/>
    <property type="project" value="InterPro"/>
</dbReference>
<feature type="compositionally biased region" description="Basic and acidic residues" evidence="1">
    <location>
        <begin position="11"/>
        <end position="24"/>
    </location>
</feature>
<dbReference type="Proteomes" id="UP000095280">
    <property type="component" value="Unplaced"/>
</dbReference>
<proteinExistence type="predicted"/>
<feature type="compositionally biased region" description="Polar residues" evidence="1">
    <location>
        <begin position="236"/>
        <end position="249"/>
    </location>
</feature>
<feature type="region of interest" description="Disordered" evidence="1">
    <location>
        <begin position="226"/>
        <end position="256"/>
    </location>
</feature>
<dbReference type="WBParaSite" id="maker-uti_cns_0043571-snap-gene-0.3-mRNA-1">
    <property type="protein sequence ID" value="maker-uti_cns_0043571-snap-gene-0.3-mRNA-1"/>
    <property type="gene ID" value="maker-uti_cns_0043571-snap-gene-0.3"/>
</dbReference>
<evidence type="ECO:0000313" key="2">
    <source>
        <dbReference type="Proteomes" id="UP000095280"/>
    </source>
</evidence>
<dbReference type="PANTHER" id="PTHR12824">
    <property type="entry name" value="GROUP XII SECRETORY PHOSPHOLIPASE A2 FAMILY MEMBER"/>
    <property type="match status" value="1"/>
</dbReference>
<organism evidence="2 3">
    <name type="scientific">Macrostomum lignano</name>
    <dbReference type="NCBI Taxonomy" id="282301"/>
    <lineage>
        <taxon>Eukaryota</taxon>
        <taxon>Metazoa</taxon>
        <taxon>Spiralia</taxon>
        <taxon>Lophotrochozoa</taxon>
        <taxon>Platyhelminthes</taxon>
        <taxon>Rhabditophora</taxon>
        <taxon>Macrostomorpha</taxon>
        <taxon>Macrostomida</taxon>
        <taxon>Macrostomidae</taxon>
        <taxon>Macrostomum</taxon>
    </lineage>
</organism>
<dbReference type="AlphaFoldDB" id="A0A1I8IZE6"/>
<reference evidence="3" key="1">
    <citation type="submission" date="2016-11" db="UniProtKB">
        <authorList>
            <consortium name="WormBaseParasite"/>
        </authorList>
    </citation>
    <scope>IDENTIFICATION</scope>
</reference>
<keyword evidence="2" id="KW-1185">Reference proteome</keyword>
<dbReference type="GO" id="GO:0006644">
    <property type="term" value="P:phospholipid metabolic process"/>
    <property type="evidence" value="ECO:0007669"/>
    <property type="project" value="InterPro"/>
</dbReference>
<dbReference type="PANTHER" id="PTHR12824:SF8">
    <property type="entry name" value="GXIVSPLA2, ISOFORM A"/>
    <property type="match status" value="1"/>
</dbReference>
<dbReference type="Gene3D" id="1.20.90.10">
    <property type="entry name" value="Phospholipase A2 domain"/>
    <property type="match status" value="1"/>
</dbReference>
<sequence length="256" mass="27455">MAHANFTDQQWEDKTGIGSRATEHQRSSNLSTAALYNMSLRFTVCSLCLSLLLTAWTLGQSQAAKDEESLGSLGATLDSLRVFNTFLGGGSGVGGSSAEAEQCRFRCPDGAPPRPRPAYKPTFNGCGSREFHVDTSVLPAVTECCNRHDICYGTCNAAKSDCESEFKACLSQACDSMRSGGQLPGPKDYDNCKSIAGLFYETVQGFGCEFYLDAQATACQCAGETGRQEKLRKKPSSQAEPPRGSSSSFLDFGAEH</sequence>
<dbReference type="Pfam" id="PF06951">
    <property type="entry name" value="PLA2G12"/>
    <property type="match status" value="1"/>
</dbReference>
<dbReference type="InterPro" id="IPR036444">
    <property type="entry name" value="PLipase_A2_dom_sf"/>
</dbReference>
<name>A0A1I8IZE6_9PLAT</name>
<dbReference type="GO" id="GO:0050482">
    <property type="term" value="P:arachidonate secretion"/>
    <property type="evidence" value="ECO:0007669"/>
    <property type="project" value="InterPro"/>
</dbReference>
<accession>A0A1I8IZE6</accession>
<evidence type="ECO:0000256" key="1">
    <source>
        <dbReference type="SAM" id="MobiDB-lite"/>
    </source>
</evidence>
<dbReference type="SUPFAM" id="SSF48619">
    <property type="entry name" value="Phospholipase A2, PLA2"/>
    <property type="match status" value="1"/>
</dbReference>
<dbReference type="GO" id="GO:0005509">
    <property type="term" value="F:calcium ion binding"/>
    <property type="evidence" value="ECO:0007669"/>
    <property type="project" value="InterPro"/>
</dbReference>